<sequence length="81" mass="9043">MHEARARFEALVAEVGSGNTAQAWVCYHGHQNLSFGVANSVIAEEVARPYLARWPKMDRNAVVQGWAGVYSSFLLSHWPRS</sequence>
<proteinExistence type="predicted"/>
<comment type="caution">
    <text evidence="1">The sequence shown here is derived from an EMBL/GenBank/DDBJ whole genome shotgun (WGS) entry which is preliminary data.</text>
</comment>
<reference evidence="2" key="1">
    <citation type="journal article" date="2019" name="Int. J. Syst. Evol. Microbiol.">
        <title>The Global Catalogue of Microorganisms (GCM) 10K type strain sequencing project: providing services to taxonomists for standard genome sequencing and annotation.</title>
        <authorList>
            <consortium name="The Broad Institute Genomics Platform"/>
            <consortium name="The Broad Institute Genome Sequencing Center for Infectious Disease"/>
            <person name="Wu L."/>
            <person name="Ma J."/>
        </authorList>
    </citation>
    <scope>NUCLEOTIDE SEQUENCE [LARGE SCALE GENOMIC DNA]</scope>
    <source>
        <strain evidence="2">JCM 18055</strain>
    </source>
</reference>
<name>A0ABP8XJK5_9PSEU</name>
<accession>A0ABP8XJK5</accession>
<evidence type="ECO:0000313" key="1">
    <source>
        <dbReference type="EMBL" id="GAA4709436.1"/>
    </source>
</evidence>
<organism evidence="1 2">
    <name type="scientific">Pseudonocardia yuanmonensis</name>
    <dbReference type="NCBI Taxonomy" id="1095914"/>
    <lineage>
        <taxon>Bacteria</taxon>
        <taxon>Bacillati</taxon>
        <taxon>Actinomycetota</taxon>
        <taxon>Actinomycetes</taxon>
        <taxon>Pseudonocardiales</taxon>
        <taxon>Pseudonocardiaceae</taxon>
        <taxon>Pseudonocardia</taxon>
    </lineage>
</organism>
<keyword evidence="2" id="KW-1185">Reference proteome</keyword>
<evidence type="ECO:0000313" key="2">
    <source>
        <dbReference type="Proteomes" id="UP001500325"/>
    </source>
</evidence>
<dbReference type="EMBL" id="BAABIC010000028">
    <property type="protein sequence ID" value="GAA4709436.1"/>
    <property type="molecule type" value="Genomic_DNA"/>
</dbReference>
<protein>
    <submittedName>
        <fullName evidence="1">Uncharacterized protein</fullName>
    </submittedName>
</protein>
<gene>
    <name evidence="1" type="ORF">GCM10023215_58780</name>
</gene>
<dbReference type="Proteomes" id="UP001500325">
    <property type="component" value="Unassembled WGS sequence"/>
</dbReference>